<protein>
    <submittedName>
        <fullName evidence="1">Uncharacterized protein</fullName>
    </submittedName>
</protein>
<sequence>MTLVSAGGSGHPVICGDGLCATPYQRPFPYSIALPPSTVRISSRMPDSCLRGSFPGFVATIALPGRCLSVAVDIPSGPGVLFLGKRSTILCSSAGDIKKSPGRGWWGGHVFTHSLLYV</sequence>
<evidence type="ECO:0000313" key="1">
    <source>
        <dbReference type="EMBL" id="GBP28442.1"/>
    </source>
</evidence>
<dbReference type="Proteomes" id="UP000299102">
    <property type="component" value="Unassembled WGS sequence"/>
</dbReference>
<keyword evidence="2" id="KW-1185">Reference proteome</keyword>
<accession>A0A4C1UR37</accession>
<dbReference type="AlphaFoldDB" id="A0A4C1UR37"/>
<gene>
    <name evidence="1" type="ORF">EVAR_93389_1</name>
</gene>
<reference evidence="1 2" key="1">
    <citation type="journal article" date="2019" name="Commun. Biol.">
        <title>The bagworm genome reveals a unique fibroin gene that provides high tensile strength.</title>
        <authorList>
            <person name="Kono N."/>
            <person name="Nakamura H."/>
            <person name="Ohtoshi R."/>
            <person name="Tomita M."/>
            <person name="Numata K."/>
            <person name="Arakawa K."/>
        </authorList>
    </citation>
    <scope>NUCLEOTIDE SEQUENCE [LARGE SCALE GENOMIC DNA]</scope>
</reference>
<comment type="caution">
    <text evidence="1">The sequence shown here is derived from an EMBL/GenBank/DDBJ whole genome shotgun (WGS) entry which is preliminary data.</text>
</comment>
<proteinExistence type="predicted"/>
<name>A0A4C1UR37_EUMVA</name>
<evidence type="ECO:0000313" key="2">
    <source>
        <dbReference type="Proteomes" id="UP000299102"/>
    </source>
</evidence>
<organism evidence="1 2">
    <name type="scientific">Eumeta variegata</name>
    <name type="common">Bagworm moth</name>
    <name type="synonym">Eumeta japonica</name>
    <dbReference type="NCBI Taxonomy" id="151549"/>
    <lineage>
        <taxon>Eukaryota</taxon>
        <taxon>Metazoa</taxon>
        <taxon>Ecdysozoa</taxon>
        <taxon>Arthropoda</taxon>
        <taxon>Hexapoda</taxon>
        <taxon>Insecta</taxon>
        <taxon>Pterygota</taxon>
        <taxon>Neoptera</taxon>
        <taxon>Endopterygota</taxon>
        <taxon>Lepidoptera</taxon>
        <taxon>Glossata</taxon>
        <taxon>Ditrysia</taxon>
        <taxon>Tineoidea</taxon>
        <taxon>Psychidae</taxon>
        <taxon>Oiketicinae</taxon>
        <taxon>Eumeta</taxon>
    </lineage>
</organism>
<dbReference type="EMBL" id="BGZK01000207">
    <property type="protein sequence ID" value="GBP28442.1"/>
    <property type="molecule type" value="Genomic_DNA"/>
</dbReference>